<protein>
    <submittedName>
        <fullName evidence="6">LysR family transcriptional regulator</fullName>
    </submittedName>
</protein>
<keyword evidence="2" id="KW-0805">Transcription regulation</keyword>
<dbReference type="Pfam" id="PF03466">
    <property type="entry name" value="LysR_substrate"/>
    <property type="match status" value="1"/>
</dbReference>
<evidence type="ECO:0000256" key="1">
    <source>
        <dbReference type="ARBA" id="ARBA00009437"/>
    </source>
</evidence>
<dbReference type="PANTHER" id="PTHR30537">
    <property type="entry name" value="HTH-TYPE TRANSCRIPTIONAL REGULATOR"/>
    <property type="match status" value="1"/>
</dbReference>
<dbReference type="PROSITE" id="PS50931">
    <property type="entry name" value="HTH_LYSR"/>
    <property type="match status" value="1"/>
</dbReference>
<evidence type="ECO:0000259" key="5">
    <source>
        <dbReference type="PROSITE" id="PS50931"/>
    </source>
</evidence>
<gene>
    <name evidence="6" type="ORF">HQR01_03585</name>
</gene>
<keyword evidence="7" id="KW-1185">Reference proteome</keyword>
<dbReference type="KEGG" id="emv:HQR01_03585"/>
<evidence type="ECO:0000256" key="4">
    <source>
        <dbReference type="ARBA" id="ARBA00023163"/>
    </source>
</evidence>
<dbReference type="InterPro" id="IPR036390">
    <property type="entry name" value="WH_DNA-bd_sf"/>
</dbReference>
<evidence type="ECO:0000256" key="2">
    <source>
        <dbReference type="ARBA" id="ARBA00023015"/>
    </source>
</evidence>
<proteinExistence type="inferred from homology"/>
<keyword evidence="3" id="KW-0238">DNA-binding</keyword>
<sequence>MSDPDWEALRTLGIVADTGSMSRAAEKLGCAVSTITRRIDGLEQALGLTLLHRARGGVVPTEAGAAILASVKDASQFLNQVPRLAKHYHRFENRRPVRISATETVINEILMPHIVGLRSSCPDALFEFESSFELSSLEFGETDLAIRLARPVQSNLIMRKLPSIGMSVFINTTQLADRDPADVRLQDENIVWFDQGFGNIAENRLVEELGIHDRITLRSSSVRALAIACSHGQGLALLPNFLGKGIGLIPLAQYPIAPRDVWLVYHPETRNDPAMRKVRRWVVQSFRATLA</sequence>
<dbReference type="GO" id="GO:0003700">
    <property type="term" value="F:DNA-binding transcription factor activity"/>
    <property type="evidence" value="ECO:0007669"/>
    <property type="project" value="InterPro"/>
</dbReference>
<feature type="domain" description="HTH lysR-type" evidence="5">
    <location>
        <begin position="4"/>
        <end position="61"/>
    </location>
</feature>
<dbReference type="InterPro" id="IPR058163">
    <property type="entry name" value="LysR-type_TF_proteobact-type"/>
</dbReference>
<comment type="similarity">
    <text evidence="1">Belongs to the LysR transcriptional regulatory family.</text>
</comment>
<dbReference type="InterPro" id="IPR005119">
    <property type="entry name" value="LysR_subst-bd"/>
</dbReference>
<evidence type="ECO:0000313" key="6">
    <source>
        <dbReference type="EMBL" id="QKG70520.1"/>
    </source>
</evidence>
<dbReference type="GO" id="GO:0043565">
    <property type="term" value="F:sequence-specific DNA binding"/>
    <property type="evidence" value="ECO:0007669"/>
    <property type="project" value="TreeGrafter"/>
</dbReference>
<name>A0A7D3XAD8_9SPHN</name>
<dbReference type="SUPFAM" id="SSF53850">
    <property type="entry name" value="Periplasmic binding protein-like II"/>
    <property type="match status" value="1"/>
</dbReference>
<dbReference type="Gene3D" id="1.10.10.10">
    <property type="entry name" value="Winged helix-like DNA-binding domain superfamily/Winged helix DNA-binding domain"/>
    <property type="match status" value="1"/>
</dbReference>
<evidence type="ECO:0000256" key="3">
    <source>
        <dbReference type="ARBA" id="ARBA00023125"/>
    </source>
</evidence>
<dbReference type="InterPro" id="IPR000847">
    <property type="entry name" value="LysR_HTH_N"/>
</dbReference>
<dbReference type="Proteomes" id="UP000504693">
    <property type="component" value="Chromosome"/>
</dbReference>
<dbReference type="Pfam" id="PF00126">
    <property type="entry name" value="HTH_1"/>
    <property type="match status" value="1"/>
</dbReference>
<dbReference type="CDD" id="cd05466">
    <property type="entry name" value="PBP2_LTTR_substrate"/>
    <property type="match status" value="1"/>
</dbReference>
<dbReference type="EMBL" id="CP053921">
    <property type="protein sequence ID" value="QKG70520.1"/>
    <property type="molecule type" value="Genomic_DNA"/>
</dbReference>
<accession>A0A7D3XAD8</accession>
<evidence type="ECO:0000313" key="7">
    <source>
        <dbReference type="Proteomes" id="UP000504693"/>
    </source>
</evidence>
<dbReference type="RefSeq" id="WP_173212637.1">
    <property type="nucleotide sequence ID" value="NZ_CP053921.1"/>
</dbReference>
<dbReference type="AlphaFoldDB" id="A0A7D3XAD8"/>
<keyword evidence="4" id="KW-0804">Transcription</keyword>
<dbReference type="SUPFAM" id="SSF46785">
    <property type="entry name" value="Winged helix' DNA-binding domain"/>
    <property type="match status" value="1"/>
</dbReference>
<reference evidence="6 7" key="1">
    <citation type="submission" date="2020-05" db="EMBL/GenBank/DDBJ databases">
        <title>Erythrobacter mangrovi sp. nov., isolated from rhizosphere soil of mangrove plant (Kandelia candel).</title>
        <authorList>
            <person name="Ye Y.H."/>
        </authorList>
    </citation>
    <scope>NUCLEOTIDE SEQUENCE [LARGE SCALE GENOMIC DNA]</scope>
    <source>
        <strain evidence="6 7">EB310</strain>
    </source>
</reference>
<organism evidence="6 7">
    <name type="scientific">Erythrobacter mangrovi</name>
    <dbReference type="NCBI Taxonomy" id="2739433"/>
    <lineage>
        <taxon>Bacteria</taxon>
        <taxon>Pseudomonadati</taxon>
        <taxon>Pseudomonadota</taxon>
        <taxon>Alphaproteobacteria</taxon>
        <taxon>Sphingomonadales</taxon>
        <taxon>Erythrobacteraceae</taxon>
        <taxon>Erythrobacter/Porphyrobacter group</taxon>
        <taxon>Erythrobacter</taxon>
    </lineage>
</organism>
<dbReference type="InterPro" id="IPR036388">
    <property type="entry name" value="WH-like_DNA-bd_sf"/>
</dbReference>
<dbReference type="Gene3D" id="3.40.190.290">
    <property type="match status" value="1"/>
</dbReference>
<dbReference type="GO" id="GO:0006351">
    <property type="term" value="P:DNA-templated transcription"/>
    <property type="evidence" value="ECO:0007669"/>
    <property type="project" value="TreeGrafter"/>
</dbReference>
<dbReference type="PANTHER" id="PTHR30537:SF3">
    <property type="entry name" value="TRANSCRIPTIONAL REGULATORY PROTEIN"/>
    <property type="match status" value="1"/>
</dbReference>